<dbReference type="OrthoDB" id="432970at2759"/>
<dbReference type="SUPFAM" id="SSF48452">
    <property type="entry name" value="TPR-like"/>
    <property type="match status" value="1"/>
</dbReference>
<dbReference type="STRING" id="252740.A0A423V7Q2"/>
<feature type="region of interest" description="Disordered" evidence="1">
    <location>
        <begin position="478"/>
        <end position="497"/>
    </location>
</feature>
<gene>
    <name evidence="2" type="ORF">VSDG_10171</name>
</gene>
<proteinExistence type="predicted"/>
<evidence type="ECO:0000256" key="1">
    <source>
        <dbReference type="SAM" id="MobiDB-lite"/>
    </source>
</evidence>
<reference evidence="2 3" key="1">
    <citation type="submission" date="2015-09" db="EMBL/GenBank/DDBJ databases">
        <title>Host preference determinants of Valsa canker pathogens revealed by comparative genomics.</title>
        <authorList>
            <person name="Yin Z."/>
            <person name="Huang L."/>
        </authorList>
    </citation>
    <scope>NUCLEOTIDE SEQUENCE [LARGE SCALE GENOMIC DNA]</scope>
    <source>
        <strain evidence="2 3">YSFL</strain>
    </source>
</reference>
<name>A0A423V7Q2_CYTCH</name>
<dbReference type="AlphaFoldDB" id="A0A423V7Q2"/>
<comment type="caution">
    <text evidence="2">The sequence shown here is derived from an EMBL/GenBank/DDBJ whole genome shotgun (WGS) entry which is preliminary data.</text>
</comment>
<keyword evidence="3" id="KW-1185">Reference proteome</keyword>
<feature type="compositionally biased region" description="Basic residues" evidence="1">
    <location>
        <begin position="343"/>
        <end position="353"/>
    </location>
</feature>
<protein>
    <submittedName>
        <fullName evidence="2">Uncharacterized protein</fullName>
    </submittedName>
</protein>
<organism evidence="2 3">
    <name type="scientific">Cytospora chrysosperma</name>
    <name type="common">Cytospora canker fungus</name>
    <name type="synonym">Sphaeria chrysosperma</name>
    <dbReference type="NCBI Taxonomy" id="252740"/>
    <lineage>
        <taxon>Eukaryota</taxon>
        <taxon>Fungi</taxon>
        <taxon>Dikarya</taxon>
        <taxon>Ascomycota</taxon>
        <taxon>Pezizomycotina</taxon>
        <taxon>Sordariomycetes</taxon>
        <taxon>Sordariomycetidae</taxon>
        <taxon>Diaporthales</taxon>
        <taxon>Cytosporaceae</taxon>
        <taxon>Cytospora</taxon>
    </lineage>
</organism>
<dbReference type="EMBL" id="LJZO01000110">
    <property type="protein sequence ID" value="ROV86799.1"/>
    <property type="molecule type" value="Genomic_DNA"/>
</dbReference>
<dbReference type="Pfam" id="PF13424">
    <property type="entry name" value="TPR_12"/>
    <property type="match status" value="1"/>
</dbReference>
<feature type="region of interest" description="Disordered" evidence="1">
    <location>
        <begin position="502"/>
        <end position="530"/>
    </location>
</feature>
<evidence type="ECO:0000313" key="3">
    <source>
        <dbReference type="Proteomes" id="UP000284375"/>
    </source>
</evidence>
<feature type="compositionally biased region" description="Basic and acidic residues" evidence="1">
    <location>
        <begin position="485"/>
        <end position="497"/>
    </location>
</feature>
<accession>A0A423V7Q2</accession>
<feature type="region of interest" description="Disordered" evidence="1">
    <location>
        <begin position="1"/>
        <end position="28"/>
    </location>
</feature>
<dbReference type="InterPro" id="IPR011990">
    <property type="entry name" value="TPR-like_helical_dom_sf"/>
</dbReference>
<dbReference type="Gene3D" id="1.25.40.10">
    <property type="entry name" value="Tetratricopeptide repeat domain"/>
    <property type="match status" value="1"/>
</dbReference>
<feature type="region of interest" description="Disordered" evidence="1">
    <location>
        <begin position="191"/>
        <end position="473"/>
    </location>
</feature>
<sequence length="626" mass="68644">MEEQGQQEPQEPVDKPTEEHPEEEDPAAASLAKKYHALDRAAYKAEMAGRHEIAIACYKNTLKQKIQDYGEESAQTALTLHNLGMAYNKVRKFADVEDCLLRALRVREAVVLAGRTDHAAVDAATTRDALGRFYEERGRFDRAREVRLKGQDADQILCGNPKCPHEPFNKLVHCENHAFREKLAAIKAFEARSSAEGPSRDDEAQASAEQSNLPMSRTPEAGPSTEGQKETNGKPQTTIEEAKDAAQTVEGNTCPEEQEDEEISQEQPPASPVTETLDMNMAETEVHQGSSSPQDPNEDSKGQIEQLEVTTSPNFAEAITSAEGQEGDDEQRPQVPASTSPRAVRKKAKKQQPRKQAPQMSYQKWEKANKLKHKQPIGDKPNNPVVASASSAGGRGDNIEPSIEDPVVEEVQFDKDQEEDSFLTREDSTLLVETLPATEQQETNMSQEVVGPEVSGAPELVGDQSETSQHQTECPIIPDNLSAEGQRDDHHEPDEKGPVVTELPLLHRPSPPAAPQPEDTGKPPKKKQKPVVIVRTPVAHWNQPGGSGVAPWVALIPVGSRVYICSCVANTAFTPQQRAVGHFALDEGPYGPHQGWQPGVMAYHPGGLPFRPQASEFEPGLPFHQM</sequence>
<evidence type="ECO:0000313" key="2">
    <source>
        <dbReference type="EMBL" id="ROV86799.1"/>
    </source>
</evidence>
<feature type="compositionally biased region" description="Polar residues" evidence="1">
    <location>
        <begin position="437"/>
        <end position="447"/>
    </location>
</feature>
<dbReference type="Proteomes" id="UP000284375">
    <property type="component" value="Unassembled WGS sequence"/>
</dbReference>
<feature type="compositionally biased region" description="Low complexity" evidence="1">
    <location>
        <begin position="1"/>
        <end position="10"/>
    </location>
</feature>